<keyword evidence="6" id="KW-1185">Reference proteome</keyword>
<dbReference type="Proteomes" id="UP001633002">
    <property type="component" value="Unassembled WGS sequence"/>
</dbReference>
<protein>
    <recommendedName>
        <fullName evidence="7">Reverse transcriptase domain-containing protein</fullName>
    </recommendedName>
</protein>
<dbReference type="CDD" id="cd01650">
    <property type="entry name" value="RT_nLTR_like"/>
    <property type="match status" value="1"/>
</dbReference>
<feature type="domain" description="Reverse transcriptase" evidence="3">
    <location>
        <begin position="348"/>
        <end position="435"/>
    </location>
</feature>
<evidence type="ECO:0008006" key="7">
    <source>
        <dbReference type="Google" id="ProtNLM"/>
    </source>
</evidence>
<keyword evidence="1" id="KW-0175">Coiled coil</keyword>
<dbReference type="Pfam" id="PF00078">
    <property type="entry name" value="RVT_1"/>
    <property type="match status" value="1"/>
</dbReference>
<feature type="domain" description="Reverse transcriptase zinc-binding" evidence="4">
    <location>
        <begin position="857"/>
        <end position="918"/>
    </location>
</feature>
<evidence type="ECO:0000313" key="5">
    <source>
        <dbReference type="EMBL" id="KAL3684839.1"/>
    </source>
</evidence>
<evidence type="ECO:0000313" key="6">
    <source>
        <dbReference type="Proteomes" id="UP001633002"/>
    </source>
</evidence>
<organism evidence="5 6">
    <name type="scientific">Riccia sorocarpa</name>
    <dbReference type="NCBI Taxonomy" id="122646"/>
    <lineage>
        <taxon>Eukaryota</taxon>
        <taxon>Viridiplantae</taxon>
        <taxon>Streptophyta</taxon>
        <taxon>Embryophyta</taxon>
        <taxon>Marchantiophyta</taxon>
        <taxon>Marchantiopsida</taxon>
        <taxon>Marchantiidae</taxon>
        <taxon>Marchantiales</taxon>
        <taxon>Ricciaceae</taxon>
        <taxon>Riccia</taxon>
    </lineage>
</organism>
<feature type="region of interest" description="Disordered" evidence="2">
    <location>
        <begin position="1036"/>
        <end position="1076"/>
    </location>
</feature>
<sequence length="1076" mass="124682">MADCFDEAIIQRGPRFTRQALRKGRLDRARLDRIYISDRGRWLDHVESIQHFGGMTQADHIPVLTKVALERVSQGTVKPRSYFKLNDSILKEEAVRNEIKKVWEDHDPICADPRRRWREAWSRVKKWCRQHKSSWSSNLEKLEDMRQRVEEEREKLQVTASEQEIKQVSDLEDELRELESKEADLWRRKSRVKWLGQGEAPTKFFFSLAKDNFNREKIHALEDPQGEVITSHAGILNHIQQHYVDLYDAQEEDREQRLARLNITSLLDRQISKDEAIALDAVPQDEEIEETVYLMKKGRAPGLDGVTADFIQQCWSFIKGDCCRMVRAFWLSKSMLERDVRGCIKLLPKSDERQNLKNWRPVTLMSCTYKIISKLIARRLRGFLPRLVDIEQTGFIPGRRIEDNVMTLKMAEEWSYVADEDNLFVKLDFSKAFDREAEKNGDLKGLKLPNLRAITHELFADDTSVFISATSGDFRKIKLVIEQFEWASGAALNMQKSLVLALGRREAPDWMRNTGCEISDSTKRFKFLGVWSGRGISQKEVADEMIRSIERKLKLWVNRYLSWKSRLLLIRHVCASIPMHQLMAIGLDKKGLKRIDGLLRNFLRGWTAEKKPKTALIAWNKLHLPKEKGGLGWCPLEVKTKSFLVLKILRLLKGEDVGWTRAATAILTRAANLCPGMRRWNVPEILLLGSVTRVNGAPTLSRLTSTWQETRKHLKWIGEEIPLLPSLQVDRVEAFLSQKDSGLVSTLKKARKWWRKLGWTHASDFIGRRNLMHTAETELRRLGIFLEEPDRIILQNASLEFGKVVQSREEFQNIQGWKWSDTEHVGSLWEADRSTIQKCLYADWLKKNDHLQSGLVPVTTWKRLWKCKCSFRVKAEIWRWLNDGFFTNMRAWKMGVRDWDCTWCSEPETVEHLVWGCRRLRTRTAIIQDRLPRPGTGSRTGEDASSFLAMVGEAINSARHNVAYITFLSCWIPTVWNERNKMVFEGKRTETPIRVVLRRSIQELSAIDPRSEAAADSREVAVSTLERWQQIEALELSQNRETVDSQSEDAGSPRNELEGSGQRFEDGGSHAGMSEE</sequence>
<dbReference type="PANTHER" id="PTHR31635:SF196">
    <property type="entry name" value="REVERSE TRANSCRIPTASE DOMAIN-CONTAINING PROTEIN-RELATED"/>
    <property type="match status" value="1"/>
</dbReference>
<evidence type="ECO:0000259" key="3">
    <source>
        <dbReference type="Pfam" id="PF00078"/>
    </source>
</evidence>
<gene>
    <name evidence="5" type="ORF">R1sor_002861</name>
</gene>
<feature type="coiled-coil region" evidence="1">
    <location>
        <begin position="132"/>
        <end position="188"/>
    </location>
</feature>
<accession>A0ABD3H2Q4</accession>
<dbReference type="InterPro" id="IPR026960">
    <property type="entry name" value="RVT-Znf"/>
</dbReference>
<evidence type="ECO:0000256" key="2">
    <source>
        <dbReference type="SAM" id="MobiDB-lite"/>
    </source>
</evidence>
<dbReference type="InterPro" id="IPR000477">
    <property type="entry name" value="RT_dom"/>
</dbReference>
<evidence type="ECO:0000259" key="4">
    <source>
        <dbReference type="Pfam" id="PF13966"/>
    </source>
</evidence>
<evidence type="ECO:0000256" key="1">
    <source>
        <dbReference type="SAM" id="Coils"/>
    </source>
</evidence>
<dbReference type="PANTHER" id="PTHR31635">
    <property type="entry name" value="REVERSE TRANSCRIPTASE DOMAIN-CONTAINING PROTEIN-RELATED"/>
    <property type="match status" value="1"/>
</dbReference>
<dbReference type="EMBL" id="JBJQOH010000006">
    <property type="protein sequence ID" value="KAL3684839.1"/>
    <property type="molecule type" value="Genomic_DNA"/>
</dbReference>
<name>A0ABD3H2Q4_9MARC</name>
<comment type="caution">
    <text evidence="5">The sequence shown here is derived from an EMBL/GenBank/DDBJ whole genome shotgun (WGS) entry which is preliminary data.</text>
</comment>
<reference evidence="5 6" key="1">
    <citation type="submission" date="2024-09" db="EMBL/GenBank/DDBJ databases">
        <title>Chromosome-scale assembly of Riccia sorocarpa.</title>
        <authorList>
            <person name="Paukszto L."/>
        </authorList>
    </citation>
    <scope>NUCLEOTIDE SEQUENCE [LARGE SCALE GENOMIC DNA]</scope>
    <source>
        <strain evidence="5">LP-2024</strain>
        <tissue evidence="5">Aerial parts of the thallus</tissue>
    </source>
</reference>
<feature type="compositionally biased region" description="Polar residues" evidence="2">
    <location>
        <begin position="1036"/>
        <end position="1049"/>
    </location>
</feature>
<proteinExistence type="predicted"/>
<dbReference type="Pfam" id="PF13966">
    <property type="entry name" value="zf-RVT"/>
    <property type="match status" value="1"/>
</dbReference>
<dbReference type="AlphaFoldDB" id="A0ABD3H2Q4"/>